<protein>
    <recommendedName>
        <fullName evidence="2">C2 NT-type domain-containing protein</fullName>
    </recommendedName>
</protein>
<reference evidence="3" key="1">
    <citation type="submission" date="2021-01" db="EMBL/GenBank/DDBJ databases">
        <authorList>
            <consortium name="Genoscope - CEA"/>
            <person name="William W."/>
        </authorList>
    </citation>
    <scope>NUCLEOTIDE SEQUENCE</scope>
</reference>
<sequence>MKGFHYQVTLNINKVELSIKFPCTLQVMWKRGLNKCITKTKEKDKNIFVVNESLTLDFNIGENIQKKTYLIVLLNVQGQSKLAGVVNFDINENMSNQGECILNLDRSPDSNAKIFFSYQIINLGDVNFTDSRVNESFNHKTLGDSFGQDKENKNYKGNTIKISNYDNQLNKELYEKSLKDLDQSKLKITQLQDQINKFEKEKSQLIEEINSLKKNNLELKNENEYLEKQNENQKNEIQQQKENGYLVNKQTVKIEELNHQLQNQILQYQILQNKYQQSMKKLKQFEESQEFSKINKVERSTNTMIFEIPEFIECNQTIKQQDEQLNEQKRKNEKLYFDLEYTQNKLCTIEQELDQLQIQYLNLQKQCSQQKDQCNNLEIENLQLKRLIKECEEYKLQMEGNNKKNQSDLQKQIDNMNEQLKQYKDQFEQMKEKYIQQKQKIEKLNEVINQQNEELTIQSISFLKEIQVIQKKQEQFGII</sequence>
<feature type="domain" description="C2 NT-type" evidence="2">
    <location>
        <begin position="2"/>
        <end position="124"/>
    </location>
</feature>
<comment type="caution">
    <text evidence="3">The sequence shown here is derived from an EMBL/GenBank/DDBJ whole genome shotgun (WGS) entry which is preliminary data.</text>
</comment>
<feature type="coiled-coil region" evidence="1">
    <location>
        <begin position="174"/>
        <end position="288"/>
    </location>
</feature>
<dbReference type="EMBL" id="CAJJDN010000024">
    <property type="protein sequence ID" value="CAD8068718.1"/>
    <property type="molecule type" value="Genomic_DNA"/>
</dbReference>
<name>A0A8S1LKL1_9CILI</name>
<dbReference type="Pfam" id="PF10358">
    <property type="entry name" value="NT-C2"/>
    <property type="match status" value="1"/>
</dbReference>
<keyword evidence="4" id="KW-1185">Reference proteome</keyword>
<dbReference type="OrthoDB" id="305791at2759"/>
<keyword evidence="1" id="KW-0175">Coiled coil</keyword>
<dbReference type="Proteomes" id="UP000692954">
    <property type="component" value="Unassembled WGS sequence"/>
</dbReference>
<evidence type="ECO:0000313" key="3">
    <source>
        <dbReference type="EMBL" id="CAD8068718.1"/>
    </source>
</evidence>
<feature type="coiled-coil region" evidence="1">
    <location>
        <begin position="318"/>
        <end position="458"/>
    </location>
</feature>
<organism evidence="3 4">
    <name type="scientific">Paramecium sonneborni</name>
    <dbReference type="NCBI Taxonomy" id="65129"/>
    <lineage>
        <taxon>Eukaryota</taxon>
        <taxon>Sar</taxon>
        <taxon>Alveolata</taxon>
        <taxon>Ciliophora</taxon>
        <taxon>Intramacronucleata</taxon>
        <taxon>Oligohymenophorea</taxon>
        <taxon>Peniculida</taxon>
        <taxon>Parameciidae</taxon>
        <taxon>Paramecium</taxon>
    </lineage>
</organism>
<evidence type="ECO:0000313" key="4">
    <source>
        <dbReference type="Proteomes" id="UP000692954"/>
    </source>
</evidence>
<dbReference type="AlphaFoldDB" id="A0A8S1LKL1"/>
<proteinExistence type="predicted"/>
<evidence type="ECO:0000259" key="2">
    <source>
        <dbReference type="Pfam" id="PF10358"/>
    </source>
</evidence>
<evidence type="ECO:0000256" key="1">
    <source>
        <dbReference type="SAM" id="Coils"/>
    </source>
</evidence>
<dbReference type="InterPro" id="IPR019448">
    <property type="entry name" value="NT-C2"/>
</dbReference>
<accession>A0A8S1LKL1</accession>
<gene>
    <name evidence="3" type="ORF">PSON_ATCC_30995.1.T0240292</name>
</gene>